<evidence type="ECO:0000313" key="7">
    <source>
        <dbReference type="EMBL" id="TLD94011.1"/>
    </source>
</evidence>
<dbReference type="InterPro" id="IPR004752">
    <property type="entry name" value="AmpG_permease/AT-1"/>
</dbReference>
<evidence type="ECO:0000256" key="4">
    <source>
        <dbReference type="ARBA" id="ARBA00022989"/>
    </source>
</evidence>
<gene>
    <name evidence="7" type="ORF">LS64_007585</name>
</gene>
<feature type="transmembrane region" description="Helical" evidence="6">
    <location>
        <begin position="212"/>
        <end position="236"/>
    </location>
</feature>
<dbReference type="Gene3D" id="1.20.1250.20">
    <property type="entry name" value="MFS general substrate transporter like domains"/>
    <property type="match status" value="1"/>
</dbReference>
<dbReference type="InterPro" id="IPR011701">
    <property type="entry name" value="MFS"/>
</dbReference>
<evidence type="ECO:0000256" key="5">
    <source>
        <dbReference type="ARBA" id="ARBA00023136"/>
    </source>
</evidence>
<dbReference type="InterPro" id="IPR036259">
    <property type="entry name" value="MFS_trans_sf"/>
</dbReference>
<feature type="transmembrane region" description="Helical" evidence="6">
    <location>
        <begin position="242"/>
        <end position="265"/>
    </location>
</feature>
<evidence type="ECO:0000256" key="1">
    <source>
        <dbReference type="ARBA" id="ARBA00004141"/>
    </source>
</evidence>
<feature type="transmembrane region" description="Helical" evidence="6">
    <location>
        <begin position="136"/>
        <end position="158"/>
    </location>
</feature>
<feature type="transmembrane region" description="Helical" evidence="6">
    <location>
        <begin position="397"/>
        <end position="416"/>
    </location>
</feature>
<keyword evidence="3 6" id="KW-0812">Transmembrane</keyword>
<evidence type="ECO:0000313" key="8">
    <source>
        <dbReference type="Proteomes" id="UP000029714"/>
    </source>
</evidence>
<feature type="transmembrane region" description="Helical" evidence="6">
    <location>
        <begin position="40"/>
        <end position="61"/>
    </location>
</feature>
<dbReference type="GO" id="GO:0022857">
    <property type="term" value="F:transmembrane transporter activity"/>
    <property type="evidence" value="ECO:0007669"/>
    <property type="project" value="InterPro"/>
</dbReference>
<comment type="caution">
    <text evidence="7">The sequence shown here is derived from an EMBL/GenBank/DDBJ whole genome shotgun (WGS) entry which is preliminary data.</text>
</comment>
<dbReference type="EMBL" id="JRMP02000011">
    <property type="protein sequence ID" value="TLD94011.1"/>
    <property type="molecule type" value="Genomic_DNA"/>
</dbReference>
<organism evidence="7 8">
    <name type="scientific">Helicobacter saguini</name>
    <dbReference type="NCBI Taxonomy" id="1548018"/>
    <lineage>
        <taxon>Bacteria</taxon>
        <taxon>Pseudomonadati</taxon>
        <taxon>Campylobacterota</taxon>
        <taxon>Epsilonproteobacteria</taxon>
        <taxon>Campylobacterales</taxon>
        <taxon>Helicobacteraceae</taxon>
        <taxon>Helicobacter</taxon>
    </lineage>
</organism>
<feature type="transmembrane region" description="Helical" evidence="6">
    <location>
        <begin position="346"/>
        <end position="367"/>
    </location>
</feature>
<comment type="subcellular location">
    <subcellularLocation>
        <location evidence="1">Membrane</location>
        <topology evidence="1">Multi-pass membrane protein</topology>
    </subcellularLocation>
</comment>
<dbReference type="AlphaFoldDB" id="A0A347VS86"/>
<dbReference type="STRING" id="1548018.LS64_14510"/>
<dbReference type="PANTHER" id="PTHR12778">
    <property type="entry name" value="SOLUTE CARRIER FAMILY 33 ACETYL-COA TRANSPORTER -RELATED"/>
    <property type="match status" value="1"/>
</dbReference>
<keyword evidence="5 6" id="KW-0472">Membrane</keyword>
<evidence type="ECO:0000256" key="2">
    <source>
        <dbReference type="ARBA" id="ARBA00022448"/>
    </source>
</evidence>
<feature type="transmembrane region" description="Helical" evidence="6">
    <location>
        <begin position="277"/>
        <end position="295"/>
    </location>
</feature>
<feature type="transmembrane region" description="Helical" evidence="6">
    <location>
        <begin position="100"/>
        <end position="124"/>
    </location>
</feature>
<keyword evidence="8" id="KW-1185">Reference proteome</keyword>
<dbReference type="PANTHER" id="PTHR12778:SF10">
    <property type="entry name" value="MAJOR FACILITATOR SUPERFAMILY DOMAIN-CONTAINING PROTEIN 3"/>
    <property type="match status" value="1"/>
</dbReference>
<dbReference type="RefSeq" id="WP_034573992.1">
    <property type="nucleotide sequence ID" value="NZ_JRMP02000011.1"/>
</dbReference>
<feature type="transmembrane region" description="Helical" evidence="6">
    <location>
        <begin position="164"/>
        <end position="184"/>
    </location>
</feature>
<feature type="transmembrane region" description="Helical" evidence="6">
    <location>
        <begin position="7"/>
        <end position="28"/>
    </location>
</feature>
<proteinExistence type="predicted"/>
<evidence type="ECO:0000256" key="6">
    <source>
        <dbReference type="SAM" id="Phobius"/>
    </source>
</evidence>
<accession>A0A347VS86</accession>
<feature type="transmembrane region" description="Helical" evidence="6">
    <location>
        <begin position="301"/>
        <end position="325"/>
    </location>
</feature>
<feature type="transmembrane region" description="Helical" evidence="6">
    <location>
        <begin position="73"/>
        <end position="94"/>
    </location>
</feature>
<dbReference type="Proteomes" id="UP000029714">
    <property type="component" value="Unassembled WGS sequence"/>
</dbReference>
<dbReference type="OrthoDB" id="5330135at2"/>
<keyword evidence="4 6" id="KW-1133">Transmembrane helix</keyword>
<reference evidence="7 8" key="2">
    <citation type="journal article" date="2016" name="Infect. Immun.">
        <title>Helicobacter saguini, a Novel Helicobacter Isolated from Cotton-Top Tamarins with Ulcerative Colitis, Has Proinflammatory Properties and Induces Typhlocolitis and Dysplasia in Gnotobiotic IL-10-/- Mice.</title>
        <authorList>
            <person name="Shen Z."/>
            <person name="Mannion A."/>
            <person name="Whary M.T."/>
            <person name="Muthupalani S."/>
            <person name="Sheh A."/>
            <person name="Feng Y."/>
            <person name="Gong G."/>
            <person name="Vandamme P."/>
            <person name="Holcombe H.R."/>
            <person name="Paster B.J."/>
            <person name="Fox J.G."/>
        </authorList>
    </citation>
    <scope>NUCLEOTIDE SEQUENCE [LARGE SCALE GENOMIC DNA]</scope>
    <source>
        <strain evidence="7 8">MIT 97-6194</strain>
    </source>
</reference>
<evidence type="ECO:0000256" key="3">
    <source>
        <dbReference type="ARBA" id="ARBA00022692"/>
    </source>
</evidence>
<dbReference type="Pfam" id="PF07690">
    <property type="entry name" value="MFS_1"/>
    <property type="match status" value="1"/>
</dbReference>
<name>A0A347VS86_9HELI</name>
<dbReference type="SUPFAM" id="SSF103473">
    <property type="entry name" value="MFS general substrate transporter"/>
    <property type="match status" value="1"/>
</dbReference>
<keyword evidence="2" id="KW-0813">Transport</keyword>
<protein>
    <submittedName>
        <fullName evidence="7">MFS transporter</fullName>
    </submittedName>
</protein>
<dbReference type="GO" id="GO:0016020">
    <property type="term" value="C:membrane"/>
    <property type="evidence" value="ECO:0007669"/>
    <property type="project" value="UniProtKB-SubCell"/>
</dbReference>
<sequence length="423" mass="47343">MNIKQLYILSFCVYLIVSIFTFMLYTALPAMIAKEGLSPQYSGLVFMSMLPFMLSFFYSGFIESFRKRKKSALKILMCGCNLALGLLYFLIAFLDLINDFYIILGIFVIMNILCSCSIVCLNGVGIEQSNRNQKITLNTIMLLASGLGGAIGIILSLIIYDKFGFRICNIFLGFSILISCLPLFRLHYVDSIKFIPQKILNTLKSKKSWKNILSLILLIFPLVLNNSMSSTLLIYLGFEVSVVGILSGILSSLALVIASPLMYSFIRFCGFYNALKITLIFEVLLFTFMALNMVLWQSHLYIIITLFLASLCFGAQFIFCYTLGMRWCEDSSQSGVDFSFLRMSENAGFIIAGIIASQIVGIFVANINDIKSLDSINLSSISLIFTHKGIDNNLSKAYFYIFILSAIFALLGLISIKGVKNEK</sequence>
<reference evidence="7 8" key="1">
    <citation type="journal article" date="2014" name="Genome Announc.">
        <title>Draft genome sequences of eight enterohepatic helicobacter species isolated from both laboratory and wild rodents.</title>
        <authorList>
            <person name="Sheh A."/>
            <person name="Shen Z."/>
            <person name="Fox J.G."/>
        </authorList>
    </citation>
    <scope>NUCLEOTIDE SEQUENCE [LARGE SCALE GENOMIC DNA]</scope>
    <source>
        <strain evidence="7 8">MIT 97-6194</strain>
    </source>
</reference>